<comment type="caution">
    <text evidence="1">The sequence shown here is derived from an EMBL/GenBank/DDBJ whole genome shotgun (WGS) entry which is preliminary data.</text>
</comment>
<reference evidence="1" key="1">
    <citation type="submission" date="2021-06" db="EMBL/GenBank/DDBJ databases">
        <authorList>
            <person name="Hodson N. C."/>
            <person name="Mongue J. A."/>
            <person name="Jaron S. K."/>
        </authorList>
    </citation>
    <scope>NUCLEOTIDE SEQUENCE</scope>
</reference>
<dbReference type="EMBL" id="CAJVCH010545943">
    <property type="protein sequence ID" value="CAG7828048.1"/>
    <property type="molecule type" value="Genomic_DNA"/>
</dbReference>
<protein>
    <submittedName>
        <fullName evidence="1">Uncharacterized protein</fullName>
    </submittedName>
</protein>
<evidence type="ECO:0000313" key="1">
    <source>
        <dbReference type="EMBL" id="CAG7828048.1"/>
    </source>
</evidence>
<dbReference type="AlphaFoldDB" id="A0A8J2L9X3"/>
<dbReference type="Proteomes" id="UP000708208">
    <property type="component" value="Unassembled WGS sequence"/>
</dbReference>
<accession>A0A8J2L9X3</accession>
<organism evidence="1 2">
    <name type="scientific">Allacma fusca</name>
    <dbReference type="NCBI Taxonomy" id="39272"/>
    <lineage>
        <taxon>Eukaryota</taxon>
        <taxon>Metazoa</taxon>
        <taxon>Ecdysozoa</taxon>
        <taxon>Arthropoda</taxon>
        <taxon>Hexapoda</taxon>
        <taxon>Collembola</taxon>
        <taxon>Symphypleona</taxon>
        <taxon>Sminthuridae</taxon>
        <taxon>Allacma</taxon>
    </lineage>
</organism>
<keyword evidence="2" id="KW-1185">Reference proteome</keyword>
<evidence type="ECO:0000313" key="2">
    <source>
        <dbReference type="Proteomes" id="UP000708208"/>
    </source>
</evidence>
<gene>
    <name evidence="1" type="ORF">AFUS01_LOCUS37999</name>
</gene>
<sequence>ATGQVWRKHFRNHVFRPEIVFRFPLSVPPEGTVVVLEEEFTPAAEPTRIGQYQVMARRENNSNCDVILTCAVDEDGVLTLGIDYRQAVLEGYLVRSDQLFVSVSDHRNPISGFGKLAAHYQKIKSRLV</sequence>
<proteinExistence type="predicted"/>
<name>A0A8J2L9X3_9HEXA</name>
<feature type="non-terminal residue" evidence="1">
    <location>
        <position position="1"/>
    </location>
</feature>